<proteinExistence type="predicted"/>
<dbReference type="AlphaFoldDB" id="A0A6N9Q7I5"/>
<name>A0A6N9Q7I5_9BACL</name>
<dbReference type="Proteomes" id="UP000448943">
    <property type="component" value="Unassembled WGS sequence"/>
</dbReference>
<feature type="compositionally biased region" description="Polar residues" evidence="1">
    <location>
        <begin position="1"/>
        <end position="13"/>
    </location>
</feature>
<dbReference type="GO" id="GO:0030435">
    <property type="term" value="P:sporulation resulting in formation of a cellular spore"/>
    <property type="evidence" value="ECO:0007669"/>
    <property type="project" value="UniProtKB-KW"/>
</dbReference>
<reference evidence="2 3" key="1">
    <citation type="submission" date="2019-01" db="EMBL/GenBank/DDBJ databases">
        <title>Chengkuizengella sp. nov., isolated from deep-sea sediment of East Pacific Ocean.</title>
        <authorList>
            <person name="Yang J."/>
            <person name="Lai Q."/>
            <person name="Shao Z."/>
        </authorList>
    </citation>
    <scope>NUCLEOTIDE SEQUENCE [LARGE SCALE GENOMIC DNA]</scope>
    <source>
        <strain evidence="2 3">YPA3-1-1</strain>
    </source>
</reference>
<dbReference type="OrthoDB" id="1684521at2"/>
<organism evidence="2 3">
    <name type="scientific">Chengkuizengella marina</name>
    <dbReference type="NCBI Taxonomy" id="2507566"/>
    <lineage>
        <taxon>Bacteria</taxon>
        <taxon>Bacillati</taxon>
        <taxon>Bacillota</taxon>
        <taxon>Bacilli</taxon>
        <taxon>Bacillales</taxon>
        <taxon>Paenibacillaceae</taxon>
        <taxon>Chengkuizengella</taxon>
    </lineage>
</organism>
<keyword evidence="3" id="KW-1185">Reference proteome</keyword>
<dbReference type="EMBL" id="SIJB01000035">
    <property type="protein sequence ID" value="NBI30661.1"/>
    <property type="molecule type" value="Genomic_DNA"/>
</dbReference>
<feature type="region of interest" description="Disordered" evidence="1">
    <location>
        <begin position="1"/>
        <end position="53"/>
    </location>
</feature>
<feature type="compositionally biased region" description="Basic residues" evidence="1">
    <location>
        <begin position="34"/>
        <end position="44"/>
    </location>
</feature>
<evidence type="ECO:0000313" key="2">
    <source>
        <dbReference type="EMBL" id="NBI30661.1"/>
    </source>
</evidence>
<feature type="compositionally biased region" description="Basic and acidic residues" evidence="1">
    <location>
        <begin position="14"/>
        <end position="27"/>
    </location>
</feature>
<protein>
    <submittedName>
        <fullName evidence="2">Small acid-soluble spore protein P</fullName>
    </submittedName>
</protein>
<comment type="caution">
    <text evidence="2">The sequence shown here is derived from an EMBL/GenBank/DDBJ whole genome shotgun (WGS) entry which is preliminary data.</text>
</comment>
<gene>
    <name evidence="2" type="ORF">ERL59_17050</name>
</gene>
<evidence type="ECO:0000256" key="1">
    <source>
        <dbReference type="SAM" id="MobiDB-lite"/>
    </source>
</evidence>
<sequence>MSNERLTPKNPHQYTERKLDQVQDAKGEALSGSKKAKNKNHSRANHGEGFGGV</sequence>
<accession>A0A6N9Q7I5</accession>
<dbReference type="RefSeq" id="WP_160647476.1">
    <property type="nucleotide sequence ID" value="NZ_SIJB01000035.1"/>
</dbReference>
<evidence type="ECO:0000313" key="3">
    <source>
        <dbReference type="Proteomes" id="UP000448943"/>
    </source>
</evidence>